<keyword evidence="2" id="KW-1185">Reference proteome</keyword>
<accession>A0A919DHL1</accession>
<evidence type="ECO:0000313" key="1">
    <source>
        <dbReference type="EMBL" id="GHE42958.1"/>
    </source>
</evidence>
<dbReference type="Proteomes" id="UP000603227">
    <property type="component" value="Unassembled WGS sequence"/>
</dbReference>
<dbReference type="EMBL" id="BNAT01000026">
    <property type="protein sequence ID" value="GHE42958.1"/>
    <property type="molecule type" value="Genomic_DNA"/>
</dbReference>
<name>A0A919DHL1_9ACTN</name>
<comment type="caution">
    <text evidence="1">The sequence shown here is derived from an EMBL/GenBank/DDBJ whole genome shotgun (WGS) entry which is preliminary data.</text>
</comment>
<gene>
    <name evidence="1" type="ORF">GCM10017771_62760</name>
</gene>
<proteinExistence type="predicted"/>
<reference evidence="1" key="2">
    <citation type="submission" date="2020-09" db="EMBL/GenBank/DDBJ databases">
        <authorList>
            <person name="Sun Q."/>
            <person name="Zhou Y."/>
        </authorList>
    </citation>
    <scope>NUCLEOTIDE SEQUENCE</scope>
    <source>
        <strain evidence="1">CGMCC 4.7403</strain>
    </source>
</reference>
<protein>
    <submittedName>
        <fullName evidence="1">Uncharacterized protein</fullName>
    </submittedName>
</protein>
<evidence type="ECO:0000313" key="2">
    <source>
        <dbReference type="Proteomes" id="UP000603227"/>
    </source>
</evidence>
<reference evidence="1" key="1">
    <citation type="journal article" date="2014" name="Int. J. Syst. Evol. Microbiol.">
        <title>Complete genome sequence of Corynebacterium casei LMG S-19264T (=DSM 44701T), isolated from a smear-ripened cheese.</title>
        <authorList>
            <consortium name="US DOE Joint Genome Institute (JGI-PGF)"/>
            <person name="Walter F."/>
            <person name="Albersmeier A."/>
            <person name="Kalinowski J."/>
            <person name="Ruckert C."/>
        </authorList>
    </citation>
    <scope>NUCLEOTIDE SEQUENCE</scope>
    <source>
        <strain evidence="1">CGMCC 4.7403</strain>
    </source>
</reference>
<sequence length="57" mass="6352">MDNSSLERCCCEKFTYAAYEARVLISRTELAYAAFAHGEKDGRAKKLGPLARPRSAQ</sequence>
<dbReference type="RefSeq" id="WP_189785825.1">
    <property type="nucleotide sequence ID" value="NZ_BNAT01000026.1"/>
</dbReference>
<dbReference type="AlphaFoldDB" id="A0A919DHL1"/>
<organism evidence="1 2">
    <name type="scientific">Streptomyces capitiformicae</name>
    <dbReference type="NCBI Taxonomy" id="2014920"/>
    <lineage>
        <taxon>Bacteria</taxon>
        <taxon>Bacillati</taxon>
        <taxon>Actinomycetota</taxon>
        <taxon>Actinomycetes</taxon>
        <taxon>Kitasatosporales</taxon>
        <taxon>Streptomycetaceae</taxon>
        <taxon>Streptomyces</taxon>
    </lineage>
</organism>